<name>A0A8C6WQR5_9GOBI</name>
<dbReference type="SMART" id="SM00238">
    <property type="entry name" value="BIR"/>
    <property type="match status" value="1"/>
</dbReference>
<organism evidence="1 2">
    <name type="scientific">Neogobius melanostomus</name>
    <name type="common">round goby</name>
    <dbReference type="NCBI Taxonomy" id="47308"/>
    <lineage>
        <taxon>Eukaryota</taxon>
        <taxon>Metazoa</taxon>
        <taxon>Chordata</taxon>
        <taxon>Craniata</taxon>
        <taxon>Vertebrata</taxon>
        <taxon>Euteleostomi</taxon>
        <taxon>Actinopterygii</taxon>
        <taxon>Neopterygii</taxon>
        <taxon>Teleostei</taxon>
        <taxon>Neoteleostei</taxon>
        <taxon>Acanthomorphata</taxon>
        <taxon>Gobiaria</taxon>
        <taxon>Gobiiformes</taxon>
        <taxon>Gobioidei</taxon>
        <taxon>Gobiidae</taxon>
        <taxon>Benthophilinae</taxon>
        <taxon>Neogobiini</taxon>
        <taxon>Neogobius</taxon>
    </lineage>
</organism>
<dbReference type="PROSITE" id="PS50143">
    <property type="entry name" value="BIR_REPEAT_2"/>
    <property type="match status" value="1"/>
</dbReference>
<dbReference type="CDD" id="cd00022">
    <property type="entry name" value="BIR"/>
    <property type="match status" value="1"/>
</dbReference>
<dbReference type="InterPro" id="IPR050784">
    <property type="entry name" value="IAP"/>
</dbReference>
<dbReference type="InterPro" id="IPR001370">
    <property type="entry name" value="BIR_rpt"/>
</dbReference>
<dbReference type="Pfam" id="PF00653">
    <property type="entry name" value="BIR"/>
    <property type="match status" value="1"/>
</dbReference>
<dbReference type="SUPFAM" id="SSF57924">
    <property type="entry name" value="Inhibitor of apoptosis (IAP) repeat"/>
    <property type="match status" value="1"/>
</dbReference>
<dbReference type="GO" id="GO:0005737">
    <property type="term" value="C:cytoplasm"/>
    <property type="evidence" value="ECO:0007669"/>
    <property type="project" value="TreeGrafter"/>
</dbReference>
<dbReference type="PANTHER" id="PTHR10044">
    <property type="entry name" value="INHIBITOR OF APOPTOSIS"/>
    <property type="match status" value="1"/>
</dbReference>
<dbReference type="Gene3D" id="1.10.1170.10">
    <property type="entry name" value="Inhibitor Of Apoptosis Protein (2mihbC-IAP-1), Chain A"/>
    <property type="match status" value="1"/>
</dbReference>
<dbReference type="GO" id="GO:0051726">
    <property type="term" value="P:regulation of cell cycle"/>
    <property type="evidence" value="ECO:0007669"/>
    <property type="project" value="TreeGrafter"/>
</dbReference>
<proteinExistence type="predicted"/>
<protein>
    <recommendedName>
        <fullName evidence="3">X-linked inhibitor of apoptosis</fullName>
    </recommendedName>
</protein>
<evidence type="ECO:0008006" key="3">
    <source>
        <dbReference type="Google" id="ProtNLM"/>
    </source>
</evidence>
<dbReference type="GO" id="GO:0005634">
    <property type="term" value="C:nucleus"/>
    <property type="evidence" value="ECO:0007669"/>
    <property type="project" value="TreeGrafter"/>
</dbReference>
<evidence type="ECO:0000313" key="2">
    <source>
        <dbReference type="Proteomes" id="UP000694523"/>
    </source>
</evidence>
<reference evidence="1" key="1">
    <citation type="submission" date="2025-08" db="UniProtKB">
        <authorList>
            <consortium name="Ensembl"/>
        </authorList>
    </citation>
    <scope>IDENTIFICATION</scope>
</reference>
<dbReference type="PROSITE" id="PS01282">
    <property type="entry name" value="BIR_REPEAT_1"/>
    <property type="match status" value="1"/>
</dbReference>
<sequence length="212" mass="24295">MPGHTLVSRFYFKCYCLDQRFLKFHHLQIPLLLNGDYNEAAEDMQYRLRTGEIVDETLYPKVPYMRSEEARLDTFASWPSNSPMRPTDLAQAGLYYMGQNDLVQCFCCAGMMGAWESGDCAWEEHEKHYRNCFFILGHDVGNMPLVGGSQVEEARWAQALQTPFSRRSIRPCVSIAACTARLQRLSPPGSSQLIHGEQYKHITIDKVCVRCL</sequence>
<dbReference type="Ensembl" id="ENSNMLT00000027603.1">
    <property type="protein sequence ID" value="ENSNMLP00000024676.1"/>
    <property type="gene ID" value="ENSNMLG00000015802.1"/>
</dbReference>
<evidence type="ECO:0000313" key="1">
    <source>
        <dbReference type="Ensembl" id="ENSNMLP00000024676.1"/>
    </source>
</evidence>
<accession>A0A8C6WQR5</accession>
<dbReference type="Proteomes" id="UP000694523">
    <property type="component" value="Unplaced"/>
</dbReference>
<dbReference type="GO" id="GO:0043066">
    <property type="term" value="P:negative regulation of apoptotic process"/>
    <property type="evidence" value="ECO:0007669"/>
    <property type="project" value="TreeGrafter"/>
</dbReference>
<dbReference type="GO" id="GO:0031398">
    <property type="term" value="P:positive regulation of protein ubiquitination"/>
    <property type="evidence" value="ECO:0007669"/>
    <property type="project" value="TreeGrafter"/>
</dbReference>
<keyword evidence="2" id="KW-1185">Reference proteome</keyword>
<dbReference type="GO" id="GO:0061630">
    <property type="term" value="F:ubiquitin protein ligase activity"/>
    <property type="evidence" value="ECO:0007669"/>
    <property type="project" value="TreeGrafter"/>
</dbReference>
<reference evidence="1" key="2">
    <citation type="submission" date="2025-09" db="UniProtKB">
        <authorList>
            <consortium name="Ensembl"/>
        </authorList>
    </citation>
    <scope>IDENTIFICATION</scope>
</reference>
<dbReference type="PANTHER" id="PTHR10044:SF139">
    <property type="entry name" value="DEATH-ASSOCIATED INHIBITOR OF APOPTOSIS 2"/>
    <property type="match status" value="1"/>
</dbReference>
<dbReference type="AlphaFoldDB" id="A0A8C6WQR5"/>
<dbReference type="GO" id="GO:0043027">
    <property type="term" value="F:cysteine-type endopeptidase inhibitor activity involved in apoptotic process"/>
    <property type="evidence" value="ECO:0007669"/>
    <property type="project" value="TreeGrafter"/>
</dbReference>